<name>A0AA38TPW8_9ASTR</name>
<protein>
    <submittedName>
        <fullName evidence="1">Uncharacterized protein</fullName>
    </submittedName>
</protein>
<dbReference type="AlphaFoldDB" id="A0AA38TPW8"/>
<dbReference type="EMBL" id="JARYMX010000001">
    <property type="protein sequence ID" value="KAJ9564764.1"/>
    <property type="molecule type" value="Genomic_DNA"/>
</dbReference>
<accession>A0AA38TPW8</accession>
<proteinExistence type="predicted"/>
<reference evidence="1" key="1">
    <citation type="submission" date="2023-03" db="EMBL/GenBank/DDBJ databases">
        <title>Chromosome-scale reference genome and RAD-based genetic map of yellow starthistle (Centaurea solstitialis) reveal putative structural variation and QTLs associated with invader traits.</title>
        <authorList>
            <person name="Reatini B."/>
            <person name="Cang F.A."/>
            <person name="Jiang Q."/>
            <person name="Mckibben M.T.W."/>
            <person name="Barker M.S."/>
            <person name="Rieseberg L.H."/>
            <person name="Dlugosch K.M."/>
        </authorList>
    </citation>
    <scope>NUCLEOTIDE SEQUENCE</scope>
    <source>
        <strain evidence="1">CAN-66</strain>
        <tissue evidence="1">Leaf</tissue>
    </source>
</reference>
<keyword evidence="2" id="KW-1185">Reference proteome</keyword>
<evidence type="ECO:0000313" key="2">
    <source>
        <dbReference type="Proteomes" id="UP001172457"/>
    </source>
</evidence>
<sequence>MGISPVLARTPFQKKNGLNKPQLRHQGMNYDTNLILIHCQVADALKLWTTHYEIFYAAKKKIQVCHVKDKKRFERLMKCHYQIKILLVKEELDHDSKEHGFFMKHYCYQREEQIIQKFCIPLDLMNESTCEIRYGAQIA</sequence>
<organism evidence="1 2">
    <name type="scientific">Centaurea solstitialis</name>
    <name type="common">yellow star-thistle</name>
    <dbReference type="NCBI Taxonomy" id="347529"/>
    <lineage>
        <taxon>Eukaryota</taxon>
        <taxon>Viridiplantae</taxon>
        <taxon>Streptophyta</taxon>
        <taxon>Embryophyta</taxon>
        <taxon>Tracheophyta</taxon>
        <taxon>Spermatophyta</taxon>
        <taxon>Magnoliopsida</taxon>
        <taxon>eudicotyledons</taxon>
        <taxon>Gunneridae</taxon>
        <taxon>Pentapetalae</taxon>
        <taxon>asterids</taxon>
        <taxon>campanulids</taxon>
        <taxon>Asterales</taxon>
        <taxon>Asteraceae</taxon>
        <taxon>Carduoideae</taxon>
        <taxon>Cardueae</taxon>
        <taxon>Centaureinae</taxon>
        <taxon>Centaurea</taxon>
    </lineage>
</organism>
<dbReference type="Proteomes" id="UP001172457">
    <property type="component" value="Chromosome 1"/>
</dbReference>
<comment type="caution">
    <text evidence="1">The sequence shown here is derived from an EMBL/GenBank/DDBJ whole genome shotgun (WGS) entry which is preliminary data.</text>
</comment>
<gene>
    <name evidence="1" type="ORF">OSB04_000730</name>
</gene>
<evidence type="ECO:0000313" key="1">
    <source>
        <dbReference type="EMBL" id="KAJ9564764.1"/>
    </source>
</evidence>